<evidence type="ECO:0000313" key="1">
    <source>
        <dbReference type="EMBL" id="GAG80560.1"/>
    </source>
</evidence>
<sequence length="71" mass="8183">FRTQLLLMGYEIGDVDLLIRLETEKKTQAEAGGKKEALTQAELINAWRYGEVTEDYVRLELSLRGLPEPFR</sequence>
<comment type="caution">
    <text evidence="1">The sequence shown here is derived from an EMBL/GenBank/DDBJ whole genome shotgun (WGS) entry which is preliminary data.</text>
</comment>
<feature type="non-terminal residue" evidence="1">
    <location>
        <position position="1"/>
    </location>
</feature>
<dbReference type="EMBL" id="BART01017678">
    <property type="protein sequence ID" value="GAG80560.1"/>
    <property type="molecule type" value="Genomic_DNA"/>
</dbReference>
<reference evidence="1" key="1">
    <citation type="journal article" date="2014" name="Front. Microbiol.">
        <title>High frequency of phylogenetically diverse reductive dehalogenase-homologous genes in deep subseafloor sedimentary metagenomes.</title>
        <authorList>
            <person name="Kawai M."/>
            <person name="Futagami T."/>
            <person name="Toyoda A."/>
            <person name="Takaki Y."/>
            <person name="Nishi S."/>
            <person name="Hori S."/>
            <person name="Arai W."/>
            <person name="Tsubouchi T."/>
            <person name="Morono Y."/>
            <person name="Uchiyama I."/>
            <person name="Ito T."/>
            <person name="Fujiyama A."/>
            <person name="Inagaki F."/>
            <person name="Takami H."/>
        </authorList>
    </citation>
    <scope>NUCLEOTIDE SEQUENCE</scope>
    <source>
        <strain evidence="1">Expedition CK06-06</strain>
    </source>
</reference>
<proteinExistence type="predicted"/>
<name>X1ADH7_9ZZZZ</name>
<dbReference type="AlphaFoldDB" id="X1ADH7"/>
<organism evidence="1">
    <name type="scientific">marine sediment metagenome</name>
    <dbReference type="NCBI Taxonomy" id="412755"/>
    <lineage>
        <taxon>unclassified sequences</taxon>
        <taxon>metagenomes</taxon>
        <taxon>ecological metagenomes</taxon>
    </lineage>
</organism>
<gene>
    <name evidence="1" type="ORF">S01H4_33560</name>
</gene>
<accession>X1ADH7</accession>
<protein>
    <submittedName>
        <fullName evidence="1">Uncharacterized protein</fullName>
    </submittedName>
</protein>